<evidence type="ECO:0000256" key="4">
    <source>
        <dbReference type="ARBA" id="ARBA00022679"/>
    </source>
</evidence>
<keyword evidence="5 11" id="KW-0418">Kinase</keyword>
<dbReference type="PROSITE" id="PS50109">
    <property type="entry name" value="HIS_KIN"/>
    <property type="match status" value="1"/>
</dbReference>
<dbReference type="InterPro" id="IPR001789">
    <property type="entry name" value="Sig_transdc_resp-reg_receiver"/>
</dbReference>
<dbReference type="Pfam" id="PF02518">
    <property type="entry name" value="HATPase_c"/>
    <property type="match status" value="1"/>
</dbReference>
<dbReference type="SUPFAM" id="SSF47384">
    <property type="entry name" value="Homodimeric domain of signal transducing histidine kinase"/>
    <property type="match status" value="1"/>
</dbReference>
<dbReference type="Gene3D" id="3.30.450.40">
    <property type="match status" value="1"/>
</dbReference>
<evidence type="ECO:0000256" key="7">
    <source>
        <dbReference type="SAM" id="Coils"/>
    </source>
</evidence>
<name>A0A2A4IBA2_9SPHN</name>
<dbReference type="Gene3D" id="1.10.287.130">
    <property type="match status" value="1"/>
</dbReference>
<feature type="coiled-coil region" evidence="7">
    <location>
        <begin position="276"/>
        <end position="319"/>
    </location>
</feature>
<dbReference type="InterPro" id="IPR013655">
    <property type="entry name" value="PAS_fold_3"/>
</dbReference>
<dbReference type="InterPro" id="IPR036097">
    <property type="entry name" value="HisK_dim/P_sf"/>
</dbReference>
<dbReference type="GO" id="GO:0000155">
    <property type="term" value="F:phosphorelay sensor kinase activity"/>
    <property type="evidence" value="ECO:0007669"/>
    <property type="project" value="InterPro"/>
</dbReference>
<dbReference type="SUPFAM" id="SSF52172">
    <property type="entry name" value="CheY-like"/>
    <property type="match status" value="1"/>
</dbReference>
<feature type="domain" description="Response regulatory" evidence="9">
    <location>
        <begin position="583"/>
        <end position="699"/>
    </location>
</feature>
<dbReference type="Pfam" id="PF00512">
    <property type="entry name" value="HisKA"/>
    <property type="match status" value="1"/>
</dbReference>
<dbReference type="InterPro" id="IPR029016">
    <property type="entry name" value="GAF-like_dom_sf"/>
</dbReference>
<dbReference type="SUPFAM" id="SSF55874">
    <property type="entry name" value="ATPase domain of HSP90 chaperone/DNA topoisomerase II/histidine kinase"/>
    <property type="match status" value="1"/>
</dbReference>
<dbReference type="Pfam" id="PF00072">
    <property type="entry name" value="Response_reg"/>
    <property type="match status" value="1"/>
</dbReference>
<keyword evidence="4" id="KW-0808">Transferase</keyword>
<feature type="domain" description="PAC" evidence="10">
    <location>
        <begin position="82"/>
        <end position="134"/>
    </location>
</feature>
<dbReference type="Gene3D" id="2.10.70.100">
    <property type="match status" value="1"/>
</dbReference>
<dbReference type="EMBL" id="NWVC01000002">
    <property type="protein sequence ID" value="PCG15418.1"/>
    <property type="molecule type" value="Genomic_DNA"/>
</dbReference>
<evidence type="ECO:0000256" key="5">
    <source>
        <dbReference type="ARBA" id="ARBA00022777"/>
    </source>
</evidence>
<dbReference type="InterPro" id="IPR004358">
    <property type="entry name" value="Sig_transdc_His_kin-like_C"/>
</dbReference>
<dbReference type="CDD" id="cd16919">
    <property type="entry name" value="HATPase_CckA-like"/>
    <property type="match status" value="1"/>
</dbReference>
<dbReference type="CDD" id="cd00082">
    <property type="entry name" value="HisKA"/>
    <property type="match status" value="1"/>
</dbReference>
<dbReference type="InterPro" id="IPR011006">
    <property type="entry name" value="CheY-like_superfamily"/>
</dbReference>
<dbReference type="SMART" id="SM00065">
    <property type="entry name" value="GAF"/>
    <property type="match status" value="1"/>
</dbReference>
<dbReference type="AlphaFoldDB" id="A0A2A4IBA2"/>
<comment type="caution">
    <text evidence="11">The sequence shown here is derived from an EMBL/GenBank/DDBJ whole genome shotgun (WGS) entry which is preliminary data.</text>
</comment>
<feature type="modified residue" description="4-aspartylphosphate" evidence="6">
    <location>
        <position position="633"/>
    </location>
</feature>
<protein>
    <recommendedName>
        <fullName evidence="2">histidine kinase</fullName>
        <ecNumber evidence="2">2.7.13.3</ecNumber>
    </recommendedName>
</protein>
<keyword evidence="12" id="KW-1185">Reference proteome</keyword>
<reference evidence="11 12" key="1">
    <citation type="submission" date="2017-09" db="EMBL/GenBank/DDBJ databases">
        <title>Sphingomonas adhaesiva DSM 7418, whole genome shotgun sequence.</title>
        <authorList>
            <person name="Feng G."/>
            <person name="Zhu H."/>
        </authorList>
    </citation>
    <scope>NUCLEOTIDE SEQUENCE [LARGE SCALE GENOMIC DNA]</scope>
    <source>
        <strain evidence="11 12">DSM 7418</strain>
    </source>
</reference>
<dbReference type="InterPro" id="IPR036890">
    <property type="entry name" value="HATPase_C_sf"/>
</dbReference>
<dbReference type="InterPro" id="IPR000014">
    <property type="entry name" value="PAS"/>
</dbReference>
<accession>A0A2A4IBA2</accession>
<dbReference type="Gene3D" id="3.30.450.20">
    <property type="entry name" value="PAS domain"/>
    <property type="match status" value="1"/>
</dbReference>
<evidence type="ECO:0000256" key="1">
    <source>
        <dbReference type="ARBA" id="ARBA00000085"/>
    </source>
</evidence>
<gene>
    <name evidence="11" type="ORF">COA07_06820</name>
</gene>
<evidence type="ECO:0000313" key="11">
    <source>
        <dbReference type="EMBL" id="PCG15418.1"/>
    </source>
</evidence>
<dbReference type="InterPro" id="IPR003018">
    <property type="entry name" value="GAF"/>
</dbReference>
<dbReference type="PROSITE" id="PS50110">
    <property type="entry name" value="RESPONSE_REGULATORY"/>
    <property type="match status" value="1"/>
</dbReference>
<dbReference type="SUPFAM" id="SSF55785">
    <property type="entry name" value="PYP-like sensor domain (PAS domain)"/>
    <property type="match status" value="1"/>
</dbReference>
<evidence type="ECO:0000256" key="6">
    <source>
        <dbReference type="PROSITE-ProRule" id="PRU00169"/>
    </source>
</evidence>
<dbReference type="Pfam" id="PF08447">
    <property type="entry name" value="PAS_3"/>
    <property type="match status" value="1"/>
</dbReference>
<dbReference type="SMART" id="SM00448">
    <property type="entry name" value="REC"/>
    <property type="match status" value="1"/>
</dbReference>
<dbReference type="CDD" id="cd18161">
    <property type="entry name" value="REC_hyHK_blue-like"/>
    <property type="match status" value="1"/>
</dbReference>
<proteinExistence type="predicted"/>
<dbReference type="EC" id="2.7.13.3" evidence="2"/>
<dbReference type="Gene3D" id="3.40.50.2300">
    <property type="match status" value="1"/>
</dbReference>
<dbReference type="Proteomes" id="UP000218323">
    <property type="component" value="Unassembled WGS sequence"/>
</dbReference>
<sequence length="701" mass="75256">MTLPPPPPSRRQADATSVGRWDWDILSDRVTSDAGFAALYGVPPDVAAAGAPLAEFFDGIHADDRERVRVAIDAAIASGGVFEQEYRVVGLDGQSRWLAAQGRVECDEAGRAVRFPGVSFDIDTRKRGELRLAAIVELGDRLREPGDPGDLALAAAQVLGRVLDVSRAGYGTVDPVAETITTERAFCAEGIAPLPPILQFRDYGTYIEDLKRGVTVAIEDVREDSRTRDTAEGLRELAAMSFINMPITERGGFVALLYLNHAVPRPWSPEELAFVREVAERTRDAVERRRAEHELAALNARLEQAVEARTAELMVAEAQLRQAHKMEAVGQLTGGLAHDFNNLLTGISGALEMIQVRVAQGRVGELDRYVTAAQSATRRAAALTHRLLAFSRRQTLDPKPTDVNRLIQGMEELIRRTVGPAISLEVVGAAGLWPALVDPNQLENALLNLCLNARDAMPDGGRITIETANKWMDERVAAARDLPTGQYLSLCVTDTGTGMSPEVQARAFDPFYTTKPLGEGTGLGLSMIYGFARQSGGQVRIYSEPGQGTTLCIYLPRHYGAAAAEDAAAHRAEDAPVAQDGATVMIVDDEPTIRMLAVEILSELGYTTLEAGDGASALRLLRAGARPHLLVTDVGLPGDMNGRQVADAALALIPGLKVLFITGYAENAVIGNGQLAPNMALVTKPFAMEALAAKVRALLAG</sequence>
<organism evidence="11 12">
    <name type="scientific">Sphingomonas adhaesiva</name>
    <dbReference type="NCBI Taxonomy" id="28212"/>
    <lineage>
        <taxon>Bacteria</taxon>
        <taxon>Pseudomonadati</taxon>
        <taxon>Pseudomonadota</taxon>
        <taxon>Alphaproteobacteria</taxon>
        <taxon>Sphingomonadales</taxon>
        <taxon>Sphingomonadaceae</taxon>
        <taxon>Sphingomonas</taxon>
    </lineage>
</organism>
<dbReference type="PROSITE" id="PS50113">
    <property type="entry name" value="PAC"/>
    <property type="match status" value="1"/>
</dbReference>
<dbReference type="SUPFAM" id="SSF55781">
    <property type="entry name" value="GAF domain-like"/>
    <property type="match status" value="1"/>
</dbReference>
<keyword evidence="7" id="KW-0175">Coiled coil</keyword>
<dbReference type="PANTHER" id="PTHR43065">
    <property type="entry name" value="SENSOR HISTIDINE KINASE"/>
    <property type="match status" value="1"/>
</dbReference>
<evidence type="ECO:0000259" key="10">
    <source>
        <dbReference type="PROSITE" id="PS50113"/>
    </source>
</evidence>
<dbReference type="PANTHER" id="PTHR43065:SF42">
    <property type="entry name" value="TWO-COMPONENT SENSOR PPRA"/>
    <property type="match status" value="1"/>
</dbReference>
<dbReference type="InterPro" id="IPR005467">
    <property type="entry name" value="His_kinase_dom"/>
</dbReference>
<dbReference type="PRINTS" id="PR00344">
    <property type="entry name" value="BCTRLSENSOR"/>
</dbReference>
<dbReference type="InterPro" id="IPR035965">
    <property type="entry name" value="PAS-like_dom_sf"/>
</dbReference>
<comment type="catalytic activity">
    <reaction evidence="1">
        <text>ATP + protein L-histidine = ADP + protein N-phospho-L-histidine.</text>
        <dbReference type="EC" id="2.7.13.3"/>
    </reaction>
</comment>
<evidence type="ECO:0000256" key="3">
    <source>
        <dbReference type="ARBA" id="ARBA00022553"/>
    </source>
</evidence>
<evidence type="ECO:0000256" key="2">
    <source>
        <dbReference type="ARBA" id="ARBA00012438"/>
    </source>
</evidence>
<dbReference type="SMART" id="SM00388">
    <property type="entry name" value="HisKA"/>
    <property type="match status" value="1"/>
</dbReference>
<dbReference type="InterPro" id="IPR003661">
    <property type="entry name" value="HisK_dim/P_dom"/>
</dbReference>
<dbReference type="CDD" id="cd00130">
    <property type="entry name" value="PAS"/>
    <property type="match status" value="1"/>
</dbReference>
<evidence type="ECO:0000259" key="9">
    <source>
        <dbReference type="PROSITE" id="PS50110"/>
    </source>
</evidence>
<evidence type="ECO:0000313" key="12">
    <source>
        <dbReference type="Proteomes" id="UP000218323"/>
    </source>
</evidence>
<dbReference type="Gene3D" id="3.30.565.10">
    <property type="entry name" value="Histidine kinase-like ATPase, C-terminal domain"/>
    <property type="match status" value="1"/>
</dbReference>
<dbReference type="InterPro" id="IPR000700">
    <property type="entry name" value="PAS-assoc_C"/>
</dbReference>
<feature type="domain" description="Histidine kinase" evidence="8">
    <location>
        <begin position="335"/>
        <end position="559"/>
    </location>
</feature>
<evidence type="ECO:0000259" key="8">
    <source>
        <dbReference type="PROSITE" id="PS50109"/>
    </source>
</evidence>
<keyword evidence="3 6" id="KW-0597">Phosphoprotein</keyword>
<dbReference type="SMART" id="SM00387">
    <property type="entry name" value="HATPase_c"/>
    <property type="match status" value="1"/>
</dbReference>
<dbReference type="Pfam" id="PF01590">
    <property type="entry name" value="GAF"/>
    <property type="match status" value="1"/>
</dbReference>
<dbReference type="InterPro" id="IPR003594">
    <property type="entry name" value="HATPase_dom"/>
</dbReference>